<dbReference type="InterPro" id="IPR036291">
    <property type="entry name" value="NAD(P)-bd_dom_sf"/>
</dbReference>
<dbReference type="InterPro" id="IPR051783">
    <property type="entry name" value="NAD(P)-dependent_oxidoreduct"/>
</dbReference>
<dbReference type="GO" id="GO:0005737">
    <property type="term" value="C:cytoplasm"/>
    <property type="evidence" value="ECO:0007669"/>
    <property type="project" value="TreeGrafter"/>
</dbReference>
<name>A0A8J7UHF1_9HYPH</name>
<evidence type="ECO:0000259" key="1">
    <source>
        <dbReference type="Pfam" id="PF13460"/>
    </source>
</evidence>
<proteinExistence type="predicted"/>
<dbReference type="EMBL" id="JAGIYY010000001">
    <property type="protein sequence ID" value="MBP0437748.1"/>
    <property type="molecule type" value="Genomic_DNA"/>
</dbReference>
<dbReference type="Pfam" id="PF13460">
    <property type="entry name" value="NAD_binding_10"/>
    <property type="match status" value="1"/>
</dbReference>
<sequence>MAEKARTALVLGATGGVGGAVTRALLADGWEVCALVRDPKTTVLSWRGQQPRWIAGDAMEADAVLRAAEGVGVMFHGVNPPGYRDWDKLVLPMIDNTIAAAIANNARIVLPGTIYNFNPEQVAVINEDSPQQPSSRKGKIRREMEHRLERASATTPVLILRAGDFFGADARQSWFTQAMAPGGAPLKRILKPVVGRSGHAWAYLPDLASTFVQLMNMGSALRPFERVQFEGVWDADGTMMVEAIRSVVAKRMPVWGFPWWAMGLAAPFGGFPREAWELRTHWQHSMRLDNQRLLALLGKEPRTPLLQAVHATLVGTGALPQDAPSHQALLAA</sequence>
<protein>
    <submittedName>
        <fullName evidence="2">NAD(P)H-binding protein</fullName>
    </submittedName>
</protein>
<dbReference type="Gene3D" id="3.40.50.720">
    <property type="entry name" value="NAD(P)-binding Rossmann-like Domain"/>
    <property type="match status" value="1"/>
</dbReference>
<dbReference type="PANTHER" id="PTHR48079">
    <property type="entry name" value="PROTEIN YEEZ"/>
    <property type="match status" value="1"/>
</dbReference>
<dbReference type="Proteomes" id="UP000666240">
    <property type="component" value="Unassembled WGS sequence"/>
</dbReference>
<dbReference type="GO" id="GO:0004029">
    <property type="term" value="F:aldehyde dehydrogenase (NAD+) activity"/>
    <property type="evidence" value="ECO:0007669"/>
    <property type="project" value="TreeGrafter"/>
</dbReference>
<organism evidence="2 3">
    <name type="scientific">Tianweitania sediminis</name>
    <dbReference type="NCBI Taxonomy" id="1502156"/>
    <lineage>
        <taxon>Bacteria</taxon>
        <taxon>Pseudomonadati</taxon>
        <taxon>Pseudomonadota</taxon>
        <taxon>Alphaproteobacteria</taxon>
        <taxon>Hyphomicrobiales</taxon>
        <taxon>Phyllobacteriaceae</taxon>
        <taxon>Tianweitania</taxon>
    </lineage>
</organism>
<comment type="caution">
    <text evidence="2">The sequence shown here is derived from an EMBL/GenBank/DDBJ whole genome shotgun (WGS) entry which is preliminary data.</text>
</comment>
<reference evidence="2" key="1">
    <citation type="submission" date="2021-03" db="EMBL/GenBank/DDBJ databases">
        <title>Genome sequencing and assembly of Tianweitania sediminis.</title>
        <authorList>
            <person name="Chhetri G."/>
        </authorList>
    </citation>
    <scope>NUCLEOTIDE SEQUENCE</scope>
    <source>
        <strain evidence="2">Z8</strain>
    </source>
</reference>
<accession>A0A8J7UHF1</accession>
<dbReference type="AlphaFoldDB" id="A0A8J7UHF1"/>
<dbReference type="InterPro" id="IPR016040">
    <property type="entry name" value="NAD(P)-bd_dom"/>
</dbReference>
<dbReference type="RefSeq" id="WP_209333727.1">
    <property type="nucleotide sequence ID" value="NZ_JAGIYY010000001.1"/>
</dbReference>
<gene>
    <name evidence="2" type="ORF">J5Y06_03645</name>
</gene>
<dbReference type="PANTHER" id="PTHR48079:SF6">
    <property type="entry name" value="NAD(P)-BINDING DOMAIN-CONTAINING PROTEIN-RELATED"/>
    <property type="match status" value="1"/>
</dbReference>
<evidence type="ECO:0000313" key="3">
    <source>
        <dbReference type="Proteomes" id="UP000666240"/>
    </source>
</evidence>
<keyword evidence="3" id="KW-1185">Reference proteome</keyword>
<dbReference type="SUPFAM" id="SSF51735">
    <property type="entry name" value="NAD(P)-binding Rossmann-fold domains"/>
    <property type="match status" value="1"/>
</dbReference>
<feature type="domain" description="NAD(P)-binding" evidence="1">
    <location>
        <begin position="12"/>
        <end position="114"/>
    </location>
</feature>
<evidence type="ECO:0000313" key="2">
    <source>
        <dbReference type="EMBL" id="MBP0437748.1"/>
    </source>
</evidence>